<dbReference type="EMBL" id="CAJRAF010000002">
    <property type="protein sequence ID" value="CAG5000509.1"/>
    <property type="molecule type" value="Genomic_DNA"/>
</dbReference>
<evidence type="ECO:0000313" key="1">
    <source>
        <dbReference type="EMBL" id="CAG5000509.1"/>
    </source>
</evidence>
<sequence length="142" mass="15612">MKILFTKIVVISLLAGCVLSCKDKETDADWTTGIAGTYAGKLSGNENGYNFNRDKARFLLERVDNKSLFLIGLNEDGSRQSPVLGPFTMQAVNKFGGEVQSVDEYVVLEGIKGESTLLMNWTVYQDKSKKKVELTGSFSGTK</sequence>
<gene>
    <name evidence="1" type="ORF">DYBT9275_02478</name>
</gene>
<organism evidence="1 2">
    <name type="scientific">Dyadobacter helix</name>
    <dbReference type="NCBI Taxonomy" id="2822344"/>
    <lineage>
        <taxon>Bacteria</taxon>
        <taxon>Pseudomonadati</taxon>
        <taxon>Bacteroidota</taxon>
        <taxon>Cytophagia</taxon>
        <taxon>Cytophagales</taxon>
        <taxon>Spirosomataceae</taxon>
        <taxon>Dyadobacter</taxon>
    </lineage>
</organism>
<comment type="caution">
    <text evidence="1">The sequence shown here is derived from an EMBL/GenBank/DDBJ whole genome shotgun (WGS) entry which is preliminary data.</text>
</comment>
<protein>
    <submittedName>
        <fullName evidence="1">Uncharacterized protein</fullName>
    </submittedName>
</protein>
<proteinExistence type="predicted"/>
<evidence type="ECO:0000313" key="2">
    <source>
        <dbReference type="Proteomes" id="UP000680038"/>
    </source>
</evidence>
<dbReference type="Proteomes" id="UP000680038">
    <property type="component" value="Unassembled WGS sequence"/>
</dbReference>
<dbReference type="AlphaFoldDB" id="A0A916NC97"/>
<accession>A0A916NC97</accession>
<name>A0A916NC97_9BACT</name>
<keyword evidence="2" id="KW-1185">Reference proteome</keyword>
<dbReference type="RefSeq" id="WP_215239109.1">
    <property type="nucleotide sequence ID" value="NZ_CAJRAF010000002.1"/>
</dbReference>
<reference evidence="1" key="1">
    <citation type="submission" date="2021-04" db="EMBL/GenBank/DDBJ databases">
        <authorList>
            <person name="Rodrigo-Torres L."/>
            <person name="Arahal R. D."/>
            <person name="Lucena T."/>
        </authorList>
    </citation>
    <scope>NUCLEOTIDE SEQUENCE</scope>
    <source>
        <strain evidence="1">CECT 9275</strain>
    </source>
</reference>